<comment type="subcellular location">
    <subcellularLocation>
        <location evidence="3 4">Cytoplasm</location>
    </subcellularLocation>
</comment>
<dbReference type="GO" id="GO:0008999">
    <property type="term" value="F:protein-N-terminal-alanine acetyltransferase activity"/>
    <property type="evidence" value="ECO:0007669"/>
    <property type="project" value="UniProtKB-UniRule"/>
</dbReference>
<proteinExistence type="inferred from homology"/>
<dbReference type="CDD" id="cd04301">
    <property type="entry name" value="NAT_SF"/>
    <property type="match status" value="1"/>
</dbReference>
<comment type="catalytic activity">
    <reaction evidence="3 4">
        <text>N-terminal L-alanyl-[ribosomal protein bS18] + acetyl-CoA = N-terminal N(alpha)-acetyl-L-alanyl-[ribosomal protein bS18] + CoA + H(+)</text>
        <dbReference type="Rhea" id="RHEA:43756"/>
        <dbReference type="Rhea" id="RHEA-COMP:10676"/>
        <dbReference type="Rhea" id="RHEA-COMP:10677"/>
        <dbReference type="ChEBI" id="CHEBI:15378"/>
        <dbReference type="ChEBI" id="CHEBI:57287"/>
        <dbReference type="ChEBI" id="CHEBI:57288"/>
        <dbReference type="ChEBI" id="CHEBI:64718"/>
        <dbReference type="ChEBI" id="CHEBI:83683"/>
        <dbReference type="EC" id="2.3.1.266"/>
    </reaction>
</comment>
<dbReference type="InterPro" id="IPR006464">
    <property type="entry name" value="AcTrfase_RimI/Ard1"/>
</dbReference>
<accession>A0A248LFV1</accession>
<dbReference type="PANTHER" id="PTHR43877:SF2">
    <property type="entry name" value="AMINOALKYLPHOSPHONATE N-ACETYLTRANSFERASE-RELATED"/>
    <property type="match status" value="1"/>
</dbReference>
<dbReference type="NCBIfam" id="TIGR01575">
    <property type="entry name" value="rimI"/>
    <property type="match status" value="1"/>
</dbReference>
<reference evidence="7" key="1">
    <citation type="submission" date="2017-06" db="EMBL/GenBank/DDBJ databases">
        <title>Whole genome sequence of Laribacter hongkongensis LHGZ1.</title>
        <authorList>
            <person name="Chen D."/>
            <person name="Wu H."/>
            <person name="Chen J."/>
        </authorList>
    </citation>
    <scope>NUCLEOTIDE SEQUENCE [LARGE SCALE GENOMIC DNA]</scope>
    <source>
        <strain evidence="7">LHGZ1</strain>
    </source>
</reference>
<evidence type="ECO:0000256" key="3">
    <source>
        <dbReference type="HAMAP-Rule" id="MF_02210"/>
    </source>
</evidence>
<comment type="similarity">
    <text evidence="3 4">Belongs to the acetyltransferase family. RimI subfamily.</text>
</comment>
<evidence type="ECO:0000313" key="7">
    <source>
        <dbReference type="Proteomes" id="UP000197424"/>
    </source>
</evidence>
<sequence>MNHHLRQARAADMDTLAGMAARSQTGPWSAGQLLDSLKAGHAITVLEQDGYPIGFAVVQVVLDEAELLEIVIDRPHQRHGWARRLLDHLQRQLRQQGVNRLLLEVREGNLPALSLYRQYGLTEFGRRRGYYPAAGGREDAILMDMPT</sequence>
<dbReference type="Proteomes" id="UP000197424">
    <property type="component" value="Chromosome"/>
</dbReference>
<keyword evidence="3 4" id="KW-0963">Cytoplasm</keyword>
<evidence type="ECO:0000313" key="6">
    <source>
        <dbReference type="EMBL" id="ASJ23371.1"/>
    </source>
</evidence>
<comment type="function">
    <text evidence="3 4">Acetylates the N-terminal alanine of ribosomal protein bS18.</text>
</comment>
<feature type="active site" description="Proton donor" evidence="3">
    <location>
        <position position="116"/>
    </location>
</feature>
<dbReference type="HAMAP" id="MF_02210">
    <property type="entry name" value="RimI"/>
    <property type="match status" value="1"/>
</dbReference>
<dbReference type="OrthoDB" id="9796919at2"/>
<dbReference type="RefSeq" id="WP_088860055.1">
    <property type="nucleotide sequence ID" value="NZ_CP022115.1"/>
</dbReference>
<keyword evidence="1 3" id="KW-0808">Transferase</keyword>
<evidence type="ECO:0000256" key="1">
    <source>
        <dbReference type="ARBA" id="ARBA00022679"/>
    </source>
</evidence>
<feature type="binding site" evidence="3">
    <location>
        <position position="109"/>
    </location>
    <ligand>
        <name>acetyl-CoA</name>
        <dbReference type="ChEBI" id="CHEBI:57288"/>
    </ligand>
</feature>
<comment type="caution">
    <text evidence="3">Lacks conserved residue(s) required for the propagation of feature annotation.</text>
</comment>
<dbReference type="InterPro" id="IPR016181">
    <property type="entry name" value="Acyl_CoA_acyltransferase"/>
</dbReference>
<name>A0A248LFV1_9NEIS</name>
<dbReference type="InterPro" id="IPR043690">
    <property type="entry name" value="RimI"/>
</dbReference>
<organism evidence="6 7">
    <name type="scientific">Laribacter hongkongensis</name>
    <dbReference type="NCBI Taxonomy" id="168471"/>
    <lineage>
        <taxon>Bacteria</taxon>
        <taxon>Pseudomonadati</taxon>
        <taxon>Pseudomonadota</taxon>
        <taxon>Betaproteobacteria</taxon>
        <taxon>Neisseriales</taxon>
        <taxon>Aquaspirillaceae</taxon>
        <taxon>Laribacter</taxon>
    </lineage>
</organism>
<dbReference type="PANTHER" id="PTHR43877">
    <property type="entry name" value="AMINOALKYLPHOSPHONATE N-ACETYLTRANSFERASE-RELATED-RELATED"/>
    <property type="match status" value="1"/>
</dbReference>
<dbReference type="AlphaFoldDB" id="A0A248LFV1"/>
<dbReference type="EC" id="2.3.1.266" evidence="3 4"/>
<evidence type="ECO:0000256" key="4">
    <source>
        <dbReference type="RuleBase" id="RU363094"/>
    </source>
</evidence>
<keyword evidence="2 3" id="KW-0012">Acyltransferase</keyword>
<feature type="domain" description="N-acetyltransferase" evidence="5">
    <location>
        <begin position="3"/>
        <end position="147"/>
    </location>
</feature>
<protein>
    <recommendedName>
        <fullName evidence="3 4">[Ribosomal protein bS18]-alanine N-acetyltransferase</fullName>
        <ecNumber evidence="3 4">2.3.1.266</ecNumber>
    </recommendedName>
</protein>
<dbReference type="Pfam" id="PF00583">
    <property type="entry name" value="Acetyltransf_1"/>
    <property type="match status" value="1"/>
</dbReference>
<dbReference type="PROSITE" id="PS51186">
    <property type="entry name" value="GNAT"/>
    <property type="match status" value="1"/>
</dbReference>
<feature type="active site" description="Proton acceptor" evidence="3">
    <location>
        <position position="104"/>
    </location>
</feature>
<dbReference type="EMBL" id="CP022115">
    <property type="protein sequence ID" value="ASJ23371.1"/>
    <property type="molecule type" value="Genomic_DNA"/>
</dbReference>
<evidence type="ECO:0000259" key="5">
    <source>
        <dbReference type="PROSITE" id="PS51186"/>
    </source>
</evidence>
<dbReference type="Gene3D" id="3.40.630.30">
    <property type="match status" value="1"/>
</dbReference>
<evidence type="ECO:0000256" key="2">
    <source>
        <dbReference type="ARBA" id="ARBA00023315"/>
    </source>
</evidence>
<dbReference type="InterPro" id="IPR050832">
    <property type="entry name" value="Bact_Acetyltransf"/>
</dbReference>
<gene>
    <name evidence="3 6" type="primary">rimI</name>
    <name evidence="6" type="ORF">LHGZ1_0540</name>
</gene>
<dbReference type="SUPFAM" id="SSF55729">
    <property type="entry name" value="Acyl-CoA N-acyltransferases (Nat)"/>
    <property type="match status" value="1"/>
</dbReference>
<dbReference type="InterPro" id="IPR000182">
    <property type="entry name" value="GNAT_dom"/>
</dbReference>
<dbReference type="GO" id="GO:0005737">
    <property type="term" value="C:cytoplasm"/>
    <property type="evidence" value="ECO:0007669"/>
    <property type="project" value="UniProtKB-SubCell"/>
</dbReference>